<keyword evidence="1 5" id="KW-0963">Cytoplasm</keyword>
<dbReference type="Pfam" id="PF00303">
    <property type="entry name" value="Thymidylat_synt"/>
    <property type="match status" value="1"/>
</dbReference>
<evidence type="ECO:0000256" key="3">
    <source>
        <dbReference type="ARBA" id="ARBA00022679"/>
    </source>
</evidence>
<evidence type="ECO:0000256" key="5">
    <source>
        <dbReference type="HAMAP-Rule" id="MF_01686"/>
    </source>
</evidence>
<dbReference type="InterPro" id="IPR014620">
    <property type="entry name" value="Thymidylate_synthase_arc"/>
</dbReference>
<evidence type="ECO:0000256" key="2">
    <source>
        <dbReference type="ARBA" id="ARBA00022603"/>
    </source>
</evidence>
<dbReference type="Proteomes" id="UP001218895">
    <property type="component" value="Chromosome"/>
</dbReference>
<dbReference type="SUPFAM" id="SSF55831">
    <property type="entry name" value="Thymidylate synthase/dCMP hydroxymethylase"/>
    <property type="match status" value="1"/>
</dbReference>
<feature type="domain" description="Thymidylate synthase/dCMP hydroxymethylase" evidence="6">
    <location>
        <begin position="81"/>
        <end position="213"/>
    </location>
</feature>
<dbReference type="Gene3D" id="3.30.572.10">
    <property type="entry name" value="Thymidylate synthase/dCMP hydroxymethylase domain"/>
    <property type="match status" value="1"/>
</dbReference>
<dbReference type="InterPro" id="IPR023451">
    <property type="entry name" value="Thymidate_synth/dCMP_Mease_dom"/>
</dbReference>
<dbReference type="EC" id="2.1.1.-" evidence="5"/>
<protein>
    <recommendedName>
        <fullName evidence="5">Putative thymidylate synthase</fullName>
        <shortName evidence="5">TS</shortName>
        <shortName evidence="5">TSase</shortName>
        <ecNumber evidence="5">2.1.1.-</ecNumber>
    </recommendedName>
</protein>
<evidence type="ECO:0000259" key="6">
    <source>
        <dbReference type="Pfam" id="PF00303"/>
    </source>
</evidence>
<dbReference type="GO" id="GO:0006235">
    <property type="term" value="P:dTTP biosynthetic process"/>
    <property type="evidence" value="ECO:0007669"/>
    <property type="project" value="UniProtKB-UniRule"/>
</dbReference>
<reference evidence="7" key="1">
    <citation type="submission" date="2022-01" db="EMBL/GenBank/DDBJ databases">
        <title>Complete genome of Methanomicrobium antiquum DSM 21220.</title>
        <authorList>
            <person name="Chen S.-C."/>
            <person name="You Y.-T."/>
            <person name="Zhou Y.-Z."/>
            <person name="Lai M.-C."/>
        </authorList>
    </citation>
    <scope>NUCLEOTIDE SEQUENCE</scope>
    <source>
        <strain evidence="7">DSM 21220</strain>
    </source>
</reference>
<keyword evidence="4 5" id="KW-0545">Nucleotide biosynthesis</keyword>
<comment type="function">
    <text evidence="5">May catalyze the biosynthesis of dTMP using an unknown cosubstrate.</text>
</comment>
<dbReference type="GO" id="GO:0004799">
    <property type="term" value="F:thymidylate synthase activity"/>
    <property type="evidence" value="ECO:0007669"/>
    <property type="project" value="UniProtKB-UniRule"/>
</dbReference>
<keyword evidence="3 5" id="KW-0808">Transferase</keyword>
<proteinExistence type="inferred from homology"/>
<evidence type="ECO:0000313" key="7">
    <source>
        <dbReference type="EMBL" id="WFN36275.1"/>
    </source>
</evidence>
<accession>A0AAF0FUQ9</accession>
<dbReference type="GO" id="GO:0006231">
    <property type="term" value="P:dTMP biosynthetic process"/>
    <property type="evidence" value="ECO:0007669"/>
    <property type="project" value="UniProtKB-UniRule"/>
</dbReference>
<dbReference type="InterPro" id="IPR045097">
    <property type="entry name" value="Thymidate_synth/dCMP_Mease"/>
</dbReference>
<dbReference type="KEGG" id="manq:L1994_08995"/>
<comment type="similarity">
    <text evidence="5">Belongs to the thymidylate synthase family. Archaeal-type ThyA subfamily.</text>
</comment>
<dbReference type="HAMAP" id="MF_01686">
    <property type="entry name" value="Thymidy_synth_arch"/>
    <property type="match status" value="1"/>
</dbReference>
<dbReference type="PANTHER" id="PTHR11548">
    <property type="entry name" value="THYMIDYLATE SYNTHASE 1"/>
    <property type="match status" value="1"/>
</dbReference>
<comment type="subunit">
    <text evidence="5">Monomer.</text>
</comment>
<dbReference type="AlphaFoldDB" id="A0AAF0FUQ9"/>
<evidence type="ECO:0000256" key="4">
    <source>
        <dbReference type="ARBA" id="ARBA00022727"/>
    </source>
</evidence>
<dbReference type="RefSeq" id="WP_278099113.1">
    <property type="nucleotide sequence ID" value="NZ_CP091092.1"/>
</dbReference>
<evidence type="ECO:0000256" key="1">
    <source>
        <dbReference type="ARBA" id="ARBA00022490"/>
    </source>
</evidence>
<sequence length="242" mass="27875">MFNVRAFSIGKAHEEVIKTILKHGTYIVTEDNEKTIELLEPLNIHVNEPFADYMVSPYNMFREGAMQKYVQDLLNGSENDFVYTYHDRLFDYPVTRGEGEISGDGDKRGINQIDYIVNKLTEEPSSRRAEAITWFPFKDTSSQNPPCLQRIQCFVRDAALNMHVEFRSNDMLSALGANMYALVHLQKLIADRLGVDVGWYSHTSVSAHMYHERDHEELIKYIKGLGLEESLKHFATAEHIKI</sequence>
<comment type="pathway">
    <text evidence="5">Pyrimidine metabolism; dTTP biosynthesis.</text>
</comment>
<evidence type="ECO:0000313" key="8">
    <source>
        <dbReference type="Proteomes" id="UP001218895"/>
    </source>
</evidence>
<feature type="active site" evidence="5">
    <location>
        <position position="147"/>
    </location>
</feature>
<dbReference type="PANTHER" id="PTHR11548:SF1">
    <property type="entry name" value="THYMIDYLATE SYNTHASE 1"/>
    <property type="match status" value="1"/>
</dbReference>
<dbReference type="InterPro" id="IPR036926">
    <property type="entry name" value="Thymidate_synth/dCMP_Mease_sf"/>
</dbReference>
<gene>
    <name evidence="5" type="primary">thyA</name>
    <name evidence="7" type="ORF">L1994_08995</name>
</gene>
<name>A0AAF0FUQ9_9EURY</name>
<dbReference type="GeneID" id="79950531"/>
<dbReference type="EMBL" id="CP091092">
    <property type="protein sequence ID" value="WFN36275.1"/>
    <property type="molecule type" value="Genomic_DNA"/>
</dbReference>
<keyword evidence="2 5" id="KW-0489">Methyltransferase</keyword>
<keyword evidence="8" id="KW-1185">Reference proteome</keyword>
<dbReference type="PIRSF" id="PIRSF036752">
    <property type="entry name" value="TSase_MJ051"/>
    <property type="match status" value="1"/>
</dbReference>
<dbReference type="GO" id="GO:0032259">
    <property type="term" value="P:methylation"/>
    <property type="evidence" value="ECO:0007669"/>
    <property type="project" value="UniProtKB-KW"/>
</dbReference>
<dbReference type="GO" id="GO:0005829">
    <property type="term" value="C:cytosol"/>
    <property type="evidence" value="ECO:0007669"/>
    <property type="project" value="TreeGrafter"/>
</dbReference>
<comment type="subcellular location">
    <subcellularLocation>
        <location evidence="5">Cytoplasm</location>
    </subcellularLocation>
</comment>
<organism evidence="7 8">
    <name type="scientific">Methanomicrobium antiquum</name>
    <dbReference type="NCBI Taxonomy" id="487686"/>
    <lineage>
        <taxon>Archaea</taxon>
        <taxon>Methanobacteriati</taxon>
        <taxon>Methanobacteriota</taxon>
        <taxon>Stenosarchaea group</taxon>
        <taxon>Methanomicrobia</taxon>
        <taxon>Methanomicrobiales</taxon>
        <taxon>Methanomicrobiaceae</taxon>
        <taxon>Methanomicrobium</taxon>
    </lineage>
</organism>
<dbReference type="NCBIfam" id="TIGR03283">
    <property type="entry name" value="thy_syn_methano"/>
    <property type="match status" value="1"/>
</dbReference>